<dbReference type="PANTHER" id="PTHR30569:SF0">
    <property type="entry name" value="CYTOSINE PERMEASE"/>
    <property type="match status" value="1"/>
</dbReference>
<feature type="transmembrane region" description="Helical" evidence="6">
    <location>
        <begin position="69"/>
        <end position="87"/>
    </location>
</feature>
<feature type="transmembrane region" description="Helical" evidence="6">
    <location>
        <begin position="136"/>
        <end position="158"/>
    </location>
</feature>
<proteinExistence type="inferred from homology"/>
<dbReference type="InterPro" id="IPR001248">
    <property type="entry name" value="Pur-cyt_permease"/>
</dbReference>
<dbReference type="AlphaFoldDB" id="A0A0K2WIX9"/>
<dbReference type="Proteomes" id="UP000182836">
    <property type="component" value="Unassembled WGS sequence"/>
</dbReference>
<evidence type="ECO:0000256" key="5">
    <source>
        <dbReference type="ARBA" id="ARBA00023136"/>
    </source>
</evidence>
<evidence type="ECO:0000256" key="6">
    <source>
        <dbReference type="SAM" id="Phobius"/>
    </source>
</evidence>
<evidence type="ECO:0000313" key="7">
    <source>
        <dbReference type="EMBL" id="SDJ88458.1"/>
    </source>
</evidence>
<evidence type="ECO:0000256" key="2">
    <source>
        <dbReference type="ARBA" id="ARBA00008974"/>
    </source>
</evidence>
<organism evidence="7 8">
    <name type="scientific">Aneurinibacillus migulanus</name>
    <name type="common">Bacillus migulanus</name>
    <dbReference type="NCBI Taxonomy" id="47500"/>
    <lineage>
        <taxon>Bacteria</taxon>
        <taxon>Bacillati</taxon>
        <taxon>Bacillota</taxon>
        <taxon>Bacilli</taxon>
        <taxon>Bacillales</taxon>
        <taxon>Paenibacillaceae</taxon>
        <taxon>Aneurinibacillus group</taxon>
        <taxon>Aneurinibacillus</taxon>
    </lineage>
</organism>
<keyword evidence="4 6" id="KW-1133">Transmembrane helix</keyword>
<feature type="transmembrane region" description="Helical" evidence="6">
    <location>
        <begin position="242"/>
        <end position="267"/>
    </location>
</feature>
<sequence>MAEMIKGSQDQKNEQKEDYALQRVPKHWRMPWPSVTNVAIGVATAMVFMQMGSLMAIQFGSLNALIAEIYATVVAGFLGITIAYFAAKNGLNVNLMSRGAGFGFIGASITSFIYAINFIMYSAIEGSIMALAVYEYVKIVPLWTLMVFFGLAVVPLNWYGVKQLDTFQKYSLPVYLILLGAGIYLTATRDFENAAQWMTFLPQGQEVGGIGLVTCIGIINGLVGIMALLISDYARFIKPEQFKIGVFAVGFIPQLICFFLSGLLGIWFGVRYMTDNPGVYFVTAMGAWGALFAILTQLRINVTNLYSGSMSLANFFARIFHFTPGRVFWVVATAVIAIVCMLAGALDYIGPLLTFQGVFLFAWASILVTDLIIIKKWLKLGQLHIEHRRGFLPEWNPVGVISIIIASIVGTMLASGTFGPMLAGLAALIAGVLASAISIFIAITTKGKTYITFRQQQDIDTSGHVNMYNENVHSCGSCGGEFISEDMLHCPFSQRDICSQCCAAESECQAMCKREENTAEITA</sequence>
<comment type="subcellular location">
    <subcellularLocation>
        <location evidence="1">Membrane</location>
        <topology evidence="1">Multi-pass membrane protein</topology>
    </subcellularLocation>
</comment>
<dbReference type="InterPro" id="IPR030191">
    <property type="entry name" value="CodB"/>
</dbReference>
<gene>
    <name evidence="7" type="ORF">SAMN04487909_13138</name>
</gene>
<dbReference type="OrthoDB" id="9773246at2"/>
<accession>A0A0K2WIX9</accession>
<feature type="transmembrane region" description="Helical" evidence="6">
    <location>
        <begin position="35"/>
        <end position="57"/>
    </location>
</feature>
<evidence type="ECO:0000256" key="3">
    <source>
        <dbReference type="ARBA" id="ARBA00022692"/>
    </source>
</evidence>
<feature type="transmembrane region" description="Helical" evidence="6">
    <location>
        <begin position="327"/>
        <end position="346"/>
    </location>
</feature>
<dbReference type="GO" id="GO:0005886">
    <property type="term" value="C:plasma membrane"/>
    <property type="evidence" value="ECO:0007669"/>
    <property type="project" value="TreeGrafter"/>
</dbReference>
<protein>
    <submittedName>
        <fullName evidence="7">Purine-cytosine permease</fullName>
    </submittedName>
</protein>
<reference evidence="7 8" key="1">
    <citation type="submission" date="2016-10" db="EMBL/GenBank/DDBJ databases">
        <authorList>
            <person name="de Groot N.N."/>
        </authorList>
    </citation>
    <scope>NUCLEOTIDE SEQUENCE [LARGE SCALE GENOMIC DNA]</scope>
    <source>
        <strain evidence="7 8">DSM 2895</strain>
    </source>
</reference>
<keyword evidence="5 6" id="KW-0472">Membrane</keyword>
<comment type="similarity">
    <text evidence="2">Belongs to the purine-cytosine permease (2.A.39) family.</text>
</comment>
<dbReference type="PANTHER" id="PTHR30569">
    <property type="entry name" value="CYTOSINE TRANSPORTER CODB"/>
    <property type="match status" value="1"/>
</dbReference>
<feature type="transmembrane region" description="Helical" evidence="6">
    <location>
        <begin position="395"/>
        <end position="415"/>
    </location>
</feature>
<feature type="transmembrane region" description="Helical" evidence="6">
    <location>
        <begin position="99"/>
        <end position="124"/>
    </location>
</feature>
<feature type="transmembrane region" description="Helical" evidence="6">
    <location>
        <begin position="170"/>
        <end position="187"/>
    </location>
</feature>
<dbReference type="GO" id="GO:0015209">
    <property type="term" value="F:cytosine transmembrane transporter activity"/>
    <property type="evidence" value="ECO:0007669"/>
    <property type="project" value="InterPro"/>
</dbReference>
<dbReference type="GeneID" id="42309412"/>
<feature type="transmembrane region" description="Helical" evidence="6">
    <location>
        <begin position="207"/>
        <end position="230"/>
    </location>
</feature>
<dbReference type="Gene3D" id="1.10.4160.10">
    <property type="entry name" value="Hydantoin permease"/>
    <property type="match status" value="1"/>
</dbReference>
<evidence type="ECO:0000256" key="1">
    <source>
        <dbReference type="ARBA" id="ARBA00004141"/>
    </source>
</evidence>
<keyword evidence="3 6" id="KW-0812">Transmembrane</keyword>
<feature type="transmembrane region" description="Helical" evidence="6">
    <location>
        <begin position="352"/>
        <end position="374"/>
    </location>
</feature>
<evidence type="ECO:0000313" key="8">
    <source>
        <dbReference type="Proteomes" id="UP000182836"/>
    </source>
</evidence>
<dbReference type="RefSeq" id="WP_074715332.1">
    <property type="nucleotide sequence ID" value="NZ_BJOA01000096.1"/>
</dbReference>
<dbReference type="Pfam" id="PF02133">
    <property type="entry name" value="Transp_cyt_pur"/>
    <property type="match status" value="1"/>
</dbReference>
<evidence type="ECO:0000256" key="4">
    <source>
        <dbReference type="ARBA" id="ARBA00022989"/>
    </source>
</evidence>
<name>A0A0K2WIX9_ANEMI</name>
<feature type="transmembrane region" description="Helical" evidence="6">
    <location>
        <begin position="279"/>
        <end position="300"/>
    </location>
</feature>
<dbReference type="EMBL" id="FNED01000031">
    <property type="protein sequence ID" value="SDJ88458.1"/>
    <property type="molecule type" value="Genomic_DNA"/>
</dbReference>
<feature type="transmembrane region" description="Helical" evidence="6">
    <location>
        <begin position="421"/>
        <end position="444"/>
    </location>
</feature>